<evidence type="ECO:0000313" key="9">
    <source>
        <dbReference type="Proteomes" id="UP000231143"/>
    </source>
</evidence>
<dbReference type="SUPFAM" id="SSF55486">
    <property type="entry name" value="Metalloproteases ('zincins'), catalytic domain"/>
    <property type="match status" value="1"/>
</dbReference>
<dbReference type="GO" id="GO:0008270">
    <property type="term" value="F:zinc ion binding"/>
    <property type="evidence" value="ECO:0007669"/>
    <property type="project" value="UniProtKB-UniRule"/>
</dbReference>
<dbReference type="GO" id="GO:0005737">
    <property type="term" value="C:cytoplasm"/>
    <property type="evidence" value="ECO:0007669"/>
    <property type="project" value="UniProtKB-SubCell"/>
</dbReference>
<reference evidence="8 9" key="1">
    <citation type="submission" date="2017-09" db="EMBL/GenBank/DDBJ databases">
        <title>Depth-based differentiation of microbial function through sediment-hosted aquifers and enrichment of novel symbionts in the deep terrestrial subsurface.</title>
        <authorList>
            <person name="Probst A.J."/>
            <person name="Ladd B."/>
            <person name="Jarett J.K."/>
            <person name="Geller-Mcgrath D.E."/>
            <person name="Sieber C.M."/>
            <person name="Emerson J.B."/>
            <person name="Anantharaman K."/>
            <person name="Thomas B.C."/>
            <person name="Malmstrom R."/>
            <person name="Stieglmeier M."/>
            <person name="Klingl A."/>
            <person name="Woyke T."/>
            <person name="Ryan C.M."/>
            <person name="Banfield J.F."/>
        </authorList>
    </citation>
    <scope>NUCLEOTIDE SEQUENCE [LARGE SCALE GENOMIC DNA]</scope>
    <source>
        <strain evidence="8">CG22_combo_CG10-13_8_21_14_all_36_13</strain>
    </source>
</reference>
<evidence type="ECO:0000256" key="4">
    <source>
        <dbReference type="ARBA" id="ARBA00022759"/>
    </source>
</evidence>
<evidence type="ECO:0000256" key="1">
    <source>
        <dbReference type="ARBA" id="ARBA00010875"/>
    </source>
</evidence>
<keyword evidence="3 7" id="KW-0479">Metal-binding</keyword>
<feature type="binding site" evidence="7">
    <location>
        <position position="108"/>
    </location>
    <ligand>
        <name>Zn(2+)</name>
        <dbReference type="ChEBI" id="CHEBI:29105"/>
        <note>catalytic</note>
    </ligand>
</feature>
<accession>A0A2H0E080</accession>
<dbReference type="Gene3D" id="3.40.390.30">
    <property type="entry name" value="Metalloproteases ('zincins'), catalytic domain"/>
    <property type="match status" value="1"/>
</dbReference>
<keyword evidence="5 7" id="KW-0378">Hydrolase</keyword>
<evidence type="ECO:0000313" key="8">
    <source>
        <dbReference type="EMBL" id="PIP87230.1"/>
    </source>
</evidence>
<keyword evidence="7" id="KW-0698">rRNA processing</keyword>
<sequence>MLRQVIQQNNTTITNRTNGRPYIKGLPFDDIKSKILGKKYELSLVFIEDKYSKQLNKKYRNKNKPTNVLAFPISDIYGEIFINVDSIKREYLNFTESRKQFIGYLFIHSLFHLKGYSHGSKMEKEEKIIRDKFL</sequence>
<dbReference type="HAMAP" id="MF_00009">
    <property type="entry name" value="Endoribonucl_YbeY"/>
    <property type="match status" value="1"/>
</dbReference>
<keyword evidence="4 7" id="KW-0255">Endonuclease</keyword>
<comment type="similarity">
    <text evidence="1 7">Belongs to the endoribonuclease YbeY family.</text>
</comment>
<dbReference type="EMBL" id="PCTT01000016">
    <property type="protein sequence ID" value="PIP87230.1"/>
    <property type="molecule type" value="Genomic_DNA"/>
</dbReference>
<organism evidence="8 9">
    <name type="scientific">Candidatus Campbellbacteria bacterium CG22_combo_CG10-13_8_21_14_all_36_13</name>
    <dbReference type="NCBI Taxonomy" id="1974529"/>
    <lineage>
        <taxon>Bacteria</taxon>
        <taxon>Candidatus Campbelliibacteriota</taxon>
    </lineage>
</organism>
<name>A0A2H0E080_9BACT</name>
<dbReference type="GO" id="GO:0004521">
    <property type="term" value="F:RNA endonuclease activity"/>
    <property type="evidence" value="ECO:0007669"/>
    <property type="project" value="UniProtKB-UniRule"/>
</dbReference>
<evidence type="ECO:0000256" key="5">
    <source>
        <dbReference type="ARBA" id="ARBA00022801"/>
    </source>
</evidence>
<dbReference type="GO" id="GO:0006364">
    <property type="term" value="P:rRNA processing"/>
    <property type="evidence" value="ECO:0007669"/>
    <property type="project" value="UniProtKB-UniRule"/>
</dbReference>
<comment type="function">
    <text evidence="7">Single strand-specific metallo-endoribonuclease involved in late-stage 70S ribosome quality control and in maturation of the 3' terminus of the 16S rRNA.</text>
</comment>
<keyword evidence="7" id="KW-0690">Ribosome biogenesis</keyword>
<protein>
    <recommendedName>
        <fullName evidence="7">Endoribonuclease YbeY</fullName>
        <ecNumber evidence="7">3.1.-.-</ecNumber>
    </recommendedName>
</protein>
<evidence type="ECO:0000256" key="2">
    <source>
        <dbReference type="ARBA" id="ARBA00022722"/>
    </source>
</evidence>
<dbReference type="Pfam" id="PF02130">
    <property type="entry name" value="YbeY"/>
    <property type="match status" value="1"/>
</dbReference>
<dbReference type="EC" id="3.1.-.-" evidence="7"/>
<keyword evidence="7" id="KW-0963">Cytoplasm</keyword>
<feature type="binding site" evidence="7">
    <location>
        <position position="118"/>
    </location>
    <ligand>
        <name>Zn(2+)</name>
        <dbReference type="ChEBI" id="CHEBI:29105"/>
        <note>catalytic</note>
    </ligand>
</feature>
<comment type="subcellular location">
    <subcellularLocation>
        <location evidence="7">Cytoplasm</location>
    </subcellularLocation>
</comment>
<feature type="binding site" evidence="7">
    <location>
        <position position="112"/>
    </location>
    <ligand>
        <name>Zn(2+)</name>
        <dbReference type="ChEBI" id="CHEBI:29105"/>
        <note>catalytic</note>
    </ligand>
</feature>
<gene>
    <name evidence="7 8" type="primary">ybeY</name>
    <name evidence="8" type="ORF">COW81_01325</name>
</gene>
<comment type="cofactor">
    <cofactor evidence="7">
        <name>Zn(2+)</name>
        <dbReference type="ChEBI" id="CHEBI:29105"/>
    </cofactor>
    <text evidence="7">Binds 1 zinc ion.</text>
</comment>
<comment type="caution">
    <text evidence="8">The sequence shown here is derived from an EMBL/GenBank/DDBJ whole genome shotgun (WGS) entry which is preliminary data.</text>
</comment>
<keyword evidence="6 7" id="KW-0862">Zinc</keyword>
<dbReference type="InterPro" id="IPR023091">
    <property type="entry name" value="MetalPrtase_cat_dom_sf_prd"/>
</dbReference>
<dbReference type="GO" id="GO:0004222">
    <property type="term" value="F:metalloendopeptidase activity"/>
    <property type="evidence" value="ECO:0007669"/>
    <property type="project" value="InterPro"/>
</dbReference>
<evidence type="ECO:0000256" key="7">
    <source>
        <dbReference type="HAMAP-Rule" id="MF_00009"/>
    </source>
</evidence>
<evidence type="ECO:0000256" key="3">
    <source>
        <dbReference type="ARBA" id="ARBA00022723"/>
    </source>
</evidence>
<dbReference type="Proteomes" id="UP000231143">
    <property type="component" value="Unassembled WGS sequence"/>
</dbReference>
<evidence type="ECO:0000256" key="6">
    <source>
        <dbReference type="ARBA" id="ARBA00022833"/>
    </source>
</evidence>
<dbReference type="AlphaFoldDB" id="A0A2H0E080"/>
<dbReference type="InterPro" id="IPR002036">
    <property type="entry name" value="YbeY"/>
</dbReference>
<dbReference type="PANTHER" id="PTHR46986:SF1">
    <property type="entry name" value="ENDORIBONUCLEASE YBEY, CHLOROPLASTIC"/>
    <property type="match status" value="1"/>
</dbReference>
<proteinExistence type="inferred from homology"/>
<dbReference type="PANTHER" id="PTHR46986">
    <property type="entry name" value="ENDORIBONUCLEASE YBEY, CHLOROPLASTIC"/>
    <property type="match status" value="1"/>
</dbReference>
<keyword evidence="2 7" id="KW-0540">Nuclease</keyword>
<dbReference type="NCBIfam" id="TIGR00043">
    <property type="entry name" value="rRNA maturation RNase YbeY"/>
    <property type="match status" value="1"/>
</dbReference>